<evidence type="ECO:0008006" key="3">
    <source>
        <dbReference type="Google" id="ProtNLM"/>
    </source>
</evidence>
<dbReference type="Proteomes" id="UP001193035">
    <property type="component" value="Unassembled WGS sequence"/>
</dbReference>
<organism evidence="1 2">
    <name type="scientific">Ruegeria sediminis</name>
    <dbReference type="NCBI Taxonomy" id="2583820"/>
    <lineage>
        <taxon>Bacteria</taxon>
        <taxon>Pseudomonadati</taxon>
        <taxon>Pseudomonadota</taxon>
        <taxon>Alphaproteobacteria</taxon>
        <taxon>Rhodobacterales</taxon>
        <taxon>Roseobacteraceae</taxon>
        <taxon>Ruegeria</taxon>
    </lineage>
</organism>
<accession>A0ABY2X5H1</accession>
<sequence>MSSIECNYQRKVTAKEYSAALAEAQCSHCGISSKDLMRRGELLEVCGEELYSDIASGERVLIPIALCPSCHRRHHQDAQRMHNPCQIKARHSRECLE</sequence>
<reference evidence="1 2" key="1">
    <citation type="submission" date="2019-05" db="EMBL/GenBank/DDBJ databases">
        <title>Ruegeria sp. nov., isolated from tidal flat.</title>
        <authorList>
            <person name="Kim W."/>
        </authorList>
    </citation>
    <scope>NUCLEOTIDE SEQUENCE [LARGE SCALE GENOMIC DNA]</scope>
    <source>
        <strain evidence="1 2">CAU 1488</strain>
    </source>
</reference>
<keyword evidence="2" id="KW-1185">Reference proteome</keyword>
<proteinExistence type="predicted"/>
<evidence type="ECO:0000313" key="1">
    <source>
        <dbReference type="EMBL" id="TMV10348.1"/>
    </source>
</evidence>
<dbReference type="EMBL" id="VCPD01000001">
    <property type="protein sequence ID" value="TMV10348.1"/>
    <property type="molecule type" value="Genomic_DNA"/>
</dbReference>
<protein>
    <recommendedName>
        <fullName evidence="3">HNH endonuclease</fullName>
    </recommendedName>
</protein>
<name>A0ABY2X5H1_9RHOB</name>
<comment type="caution">
    <text evidence="1">The sequence shown here is derived from an EMBL/GenBank/DDBJ whole genome shotgun (WGS) entry which is preliminary data.</text>
</comment>
<gene>
    <name evidence="1" type="ORF">FGK63_04625</name>
</gene>
<evidence type="ECO:0000313" key="2">
    <source>
        <dbReference type="Proteomes" id="UP001193035"/>
    </source>
</evidence>